<sequence length="250" mass="28078">MPPTLILVRHAQALHNVDRDYSIHDPVLSELGQTQCRTLRKHFFKTEVPDKYQVSLIIVSPMRRTIETALLSFGSYAKENNIPIIAHAGWQENSDKPCDTGSSIEELAKDFPEVDFSRVDKVWPDKNRKSEQAKKYWYTKDAILQRGEDVLKEIEAKVWPEMQDGKAVIAVSHSGFLRSGVTGWWFNNGDYRIFEIEERDIKEGRPALKQITGAKGGMGESFETPPGLGGDLPEAAVGGLSVETLPESNH</sequence>
<accession>A0AAE0PK17</accession>
<dbReference type="PANTHER" id="PTHR48100">
    <property type="entry name" value="BROAD-SPECIFICITY PHOSPHATASE YOR283W-RELATED"/>
    <property type="match status" value="1"/>
</dbReference>
<comment type="caution">
    <text evidence="2">The sequence shown here is derived from an EMBL/GenBank/DDBJ whole genome shotgun (WGS) entry which is preliminary data.</text>
</comment>
<evidence type="ECO:0000256" key="1">
    <source>
        <dbReference type="SAM" id="MobiDB-lite"/>
    </source>
</evidence>
<dbReference type="InterPro" id="IPR029033">
    <property type="entry name" value="His_PPase_superfam"/>
</dbReference>
<dbReference type="GO" id="GO:0016791">
    <property type="term" value="F:phosphatase activity"/>
    <property type="evidence" value="ECO:0007669"/>
    <property type="project" value="TreeGrafter"/>
</dbReference>
<dbReference type="GO" id="GO:0005737">
    <property type="term" value="C:cytoplasm"/>
    <property type="evidence" value="ECO:0007669"/>
    <property type="project" value="TreeGrafter"/>
</dbReference>
<dbReference type="CDD" id="cd07067">
    <property type="entry name" value="HP_PGM_like"/>
    <property type="match status" value="1"/>
</dbReference>
<dbReference type="Pfam" id="PF00300">
    <property type="entry name" value="His_Phos_1"/>
    <property type="match status" value="1"/>
</dbReference>
<dbReference type="SUPFAM" id="SSF53254">
    <property type="entry name" value="Phosphoglycerate mutase-like"/>
    <property type="match status" value="1"/>
</dbReference>
<dbReference type="Gene3D" id="3.40.50.1240">
    <property type="entry name" value="Phosphoglycerate mutase-like"/>
    <property type="match status" value="1"/>
</dbReference>
<gene>
    <name evidence="2" type="ORF">B0T20DRAFT_401762</name>
</gene>
<protein>
    <submittedName>
        <fullName evidence="2">Histidine phosphatase superfamily</fullName>
    </submittedName>
</protein>
<dbReference type="EMBL" id="JAUTDP010000002">
    <property type="protein sequence ID" value="KAK3401446.1"/>
    <property type="molecule type" value="Genomic_DNA"/>
</dbReference>
<name>A0AAE0PK17_SORBR</name>
<keyword evidence="3" id="KW-1185">Reference proteome</keyword>
<proteinExistence type="predicted"/>
<organism evidence="2 3">
    <name type="scientific">Sordaria brevicollis</name>
    <dbReference type="NCBI Taxonomy" id="83679"/>
    <lineage>
        <taxon>Eukaryota</taxon>
        <taxon>Fungi</taxon>
        <taxon>Dikarya</taxon>
        <taxon>Ascomycota</taxon>
        <taxon>Pezizomycotina</taxon>
        <taxon>Sordariomycetes</taxon>
        <taxon>Sordariomycetidae</taxon>
        <taxon>Sordariales</taxon>
        <taxon>Sordariaceae</taxon>
        <taxon>Sordaria</taxon>
    </lineage>
</organism>
<dbReference type="PANTHER" id="PTHR48100:SF24">
    <property type="entry name" value="PHOSPHOGLYCERATE MUTASE"/>
    <property type="match status" value="1"/>
</dbReference>
<dbReference type="AlphaFoldDB" id="A0AAE0PK17"/>
<evidence type="ECO:0000313" key="3">
    <source>
        <dbReference type="Proteomes" id="UP001281003"/>
    </source>
</evidence>
<dbReference type="SMART" id="SM00855">
    <property type="entry name" value="PGAM"/>
    <property type="match status" value="1"/>
</dbReference>
<reference evidence="2" key="2">
    <citation type="submission" date="2023-07" db="EMBL/GenBank/DDBJ databases">
        <authorList>
            <consortium name="Lawrence Berkeley National Laboratory"/>
            <person name="Haridas S."/>
            <person name="Hensen N."/>
            <person name="Bonometti L."/>
            <person name="Westerberg I."/>
            <person name="Brannstrom I.O."/>
            <person name="Guillou S."/>
            <person name="Cros-Aarteil S."/>
            <person name="Calhoun S."/>
            <person name="Kuo A."/>
            <person name="Mondo S."/>
            <person name="Pangilinan J."/>
            <person name="Riley R."/>
            <person name="LaButti K."/>
            <person name="Andreopoulos B."/>
            <person name="Lipzen A."/>
            <person name="Chen C."/>
            <person name="Yanf M."/>
            <person name="Daum C."/>
            <person name="Ng V."/>
            <person name="Clum A."/>
            <person name="Steindorff A."/>
            <person name="Ohm R."/>
            <person name="Martin F."/>
            <person name="Silar P."/>
            <person name="Natvig D."/>
            <person name="Lalanne C."/>
            <person name="Gautier V."/>
            <person name="Ament-velasquez S.L."/>
            <person name="Kruys A."/>
            <person name="Hutchinson M.I."/>
            <person name="Powell A.J."/>
            <person name="Barry K."/>
            <person name="Miller A.N."/>
            <person name="Grigoriev I.V."/>
            <person name="Debuchy R."/>
            <person name="Gladieux P."/>
            <person name="Thoren M.H."/>
            <person name="Johannesson H."/>
        </authorList>
    </citation>
    <scope>NUCLEOTIDE SEQUENCE</scope>
    <source>
        <strain evidence="2">FGSC 1904</strain>
    </source>
</reference>
<dbReference type="Proteomes" id="UP001281003">
    <property type="component" value="Unassembled WGS sequence"/>
</dbReference>
<feature type="region of interest" description="Disordered" evidence="1">
    <location>
        <begin position="212"/>
        <end position="250"/>
    </location>
</feature>
<dbReference type="InterPro" id="IPR013078">
    <property type="entry name" value="His_Pase_superF_clade-1"/>
</dbReference>
<dbReference type="InterPro" id="IPR050275">
    <property type="entry name" value="PGM_Phosphatase"/>
</dbReference>
<evidence type="ECO:0000313" key="2">
    <source>
        <dbReference type="EMBL" id="KAK3401446.1"/>
    </source>
</evidence>
<reference evidence="2" key="1">
    <citation type="journal article" date="2023" name="Mol. Phylogenet. Evol.">
        <title>Genome-scale phylogeny and comparative genomics of the fungal order Sordariales.</title>
        <authorList>
            <person name="Hensen N."/>
            <person name="Bonometti L."/>
            <person name="Westerberg I."/>
            <person name="Brannstrom I.O."/>
            <person name="Guillou S."/>
            <person name="Cros-Aarteil S."/>
            <person name="Calhoun S."/>
            <person name="Haridas S."/>
            <person name="Kuo A."/>
            <person name="Mondo S."/>
            <person name="Pangilinan J."/>
            <person name="Riley R."/>
            <person name="LaButti K."/>
            <person name="Andreopoulos B."/>
            <person name="Lipzen A."/>
            <person name="Chen C."/>
            <person name="Yan M."/>
            <person name="Daum C."/>
            <person name="Ng V."/>
            <person name="Clum A."/>
            <person name="Steindorff A."/>
            <person name="Ohm R.A."/>
            <person name="Martin F."/>
            <person name="Silar P."/>
            <person name="Natvig D.O."/>
            <person name="Lalanne C."/>
            <person name="Gautier V."/>
            <person name="Ament-Velasquez S.L."/>
            <person name="Kruys A."/>
            <person name="Hutchinson M.I."/>
            <person name="Powell A.J."/>
            <person name="Barry K."/>
            <person name="Miller A.N."/>
            <person name="Grigoriev I.V."/>
            <person name="Debuchy R."/>
            <person name="Gladieux P."/>
            <person name="Hiltunen Thoren M."/>
            <person name="Johannesson H."/>
        </authorList>
    </citation>
    <scope>NUCLEOTIDE SEQUENCE</scope>
    <source>
        <strain evidence="2">FGSC 1904</strain>
    </source>
</reference>